<keyword evidence="3" id="KW-1185">Reference proteome</keyword>
<dbReference type="AlphaFoldDB" id="A0A671TQV4"/>
<dbReference type="Ensembl" id="ENSSAUT00010003937.1">
    <property type="protein sequence ID" value="ENSSAUP00010003645.1"/>
    <property type="gene ID" value="ENSSAUG00010001924.1"/>
</dbReference>
<organism evidence="2 3">
    <name type="scientific">Sparus aurata</name>
    <name type="common">Gilthead sea bream</name>
    <dbReference type="NCBI Taxonomy" id="8175"/>
    <lineage>
        <taxon>Eukaryota</taxon>
        <taxon>Metazoa</taxon>
        <taxon>Chordata</taxon>
        <taxon>Craniata</taxon>
        <taxon>Vertebrata</taxon>
        <taxon>Euteleostomi</taxon>
        <taxon>Actinopterygii</taxon>
        <taxon>Neopterygii</taxon>
        <taxon>Teleostei</taxon>
        <taxon>Neoteleostei</taxon>
        <taxon>Acanthomorphata</taxon>
        <taxon>Eupercaria</taxon>
        <taxon>Spariformes</taxon>
        <taxon>Sparidae</taxon>
        <taxon>Sparus</taxon>
    </lineage>
</organism>
<reference evidence="2" key="2">
    <citation type="submission" date="2025-08" db="UniProtKB">
        <authorList>
            <consortium name="Ensembl"/>
        </authorList>
    </citation>
    <scope>IDENTIFICATION</scope>
</reference>
<evidence type="ECO:0000313" key="2">
    <source>
        <dbReference type="Ensembl" id="ENSSAUP00010003645.1"/>
    </source>
</evidence>
<evidence type="ECO:0000256" key="1">
    <source>
        <dbReference type="SAM" id="MobiDB-lite"/>
    </source>
</evidence>
<name>A0A671TQV4_SPAAU</name>
<dbReference type="GeneTree" id="ENSGT00940000176119"/>
<accession>A0A671TQV4</accession>
<reference evidence="2" key="3">
    <citation type="submission" date="2025-09" db="UniProtKB">
        <authorList>
            <consortium name="Ensembl"/>
        </authorList>
    </citation>
    <scope>IDENTIFICATION</scope>
</reference>
<sequence>MAAVAKSVPTESLSTLLPKALSAVLHKTSAPGLNSDPPQPSRGPVKHSPPNLEQLQTELRDLRDQFDQMKSQHKYEIKLLMNELDEEKRIRLTLQVCCEKQRNPCGAPARMLIIYKTILNIWQNYFKETVHPKTKTLIILV</sequence>
<reference evidence="2" key="1">
    <citation type="submission" date="2021-04" db="EMBL/GenBank/DDBJ databases">
        <authorList>
            <consortium name="Wellcome Sanger Institute Data Sharing"/>
        </authorList>
    </citation>
    <scope>NUCLEOTIDE SEQUENCE [LARGE SCALE GENOMIC DNA]</scope>
</reference>
<evidence type="ECO:0000313" key="3">
    <source>
        <dbReference type="Proteomes" id="UP000472265"/>
    </source>
</evidence>
<proteinExistence type="predicted"/>
<feature type="region of interest" description="Disordered" evidence="1">
    <location>
        <begin position="28"/>
        <end position="52"/>
    </location>
</feature>
<dbReference type="Proteomes" id="UP000472265">
    <property type="component" value="Chromosome 13"/>
</dbReference>
<protein>
    <submittedName>
        <fullName evidence="2">Uncharacterized protein</fullName>
    </submittedName>
</protein>
<dbReference type="InParanoid" id="A0A671TQV4"/>